<gene>
    <name evidence="1" type="ORF">PR048_022004</name>
</gene>
<protein>
    <submittedName>
        <fullName evidence="1">Uncharacterized protein</fullName>
    </submittedName>
</protein>
<name>A0ABQ9GZT7_9NEOP</name>
<keyword evidence="2" id="KW-1185">Reference proteome</keyword>
<comment type="caution">
    <text evidence="1">The sequence shown here is derived from an EMBL/GenBank/DDBJ whole genome shotgun (WGS) entry which is preliminary data.</text>
</comment>
<evidence type="ECO:0000313" key="2">
    <source>
        <dbReference type="Proteomes" id="UP001159363"/>
    </source>
</evidence>
<dbReference type="EMBL" id="JARBHB010000008">
    <property type="protein sequence ID" value="KAJ8877549.1"/>
    <property type="molecule type" value="Genomic_DNA"/>
</dbReference>
<proteinExistence type="predicted"/>
<reference evidence="1 2" key="1">
    <citation type="submission" date="2023-02" db="EMBL/GenBank/DDBJ databases">
        <title>LHISI_Scaffold_Assembly.</title>
        <authorList>
            <person name="Stuart O.P."/>
            <person name="Cleave R."/>
            <person name="Magrath M.J.L."/>
            <person name="Mikheyev A.S."/>
        </authorList>
    </citation>
    <scope>NUCLEOTIDE SEQUENCE [LARGE SCALE GENOMIC DNA]</scope>
    <source>
        <strain evidence="1">Daus_M_001</strain>
        <tissue evidence="1">Leg muscle</tissue>
    </source>
</reference>
<accession>A0ABQ9GZT7</accession>
<organism evidence="1 2">
    <name type="scientific">Dryococelus australis</name>
    <dbReference type="NCBI Taxonomy" id="614101"/>
    <lineage>
        <taxon>Eukaryota</taxon>
        <taxon>Metazoa</taxon>
        <taxon>Ecdysozoa</taxon>
        <taxon>Arthropoda</taxon>
        <taxon>Hexapoda</taxon>
        <taxon>Insecta</taxon>
        <taxon>Pterygota</taxon>
        <taxon>Neoptera</taxon>
        <taxon>Polyneoptera</taxon>
        <taxon>Phasmatodea</taxon>
        <taxon>Verophasmatodea</taxon>
        <taxon>Anareolatae</taxon>
        <taxon>Phasmatidae</taxon>
        <taxon>Eurycanthinae</taxon>
        <taxon>Dryococelus</taxon>
    </lineage>
</organism>
<evidence type="ECO:0000313" key="1">
    <source>
        <dbReference type="EMBL" id="KAJ8877549.1"/>
    </source>
</evidence>
<dbReference type="Proteomes" id="UP001159363">
    <property type="component" value="Chromosome 7"/>
</dbReference>
<sequence>MISSLLTSAVCKTSERNECEWLSQFHRARTYSVSCAASLSQDRRRMRGVFVYERRRRRELVNVLFAEREEGSGLQRATTCASHQRTGLPPLLFQPHHNFPFAVFPLQTRRVNSLSTDAGQRAGVAGVSNIMVQSEVQIARGDVLDSPQHPWSSGSQQSLPVGGDVTALSVPRPCVGREQLPVTGRVSAPTSFVDKFSRRECCILLSRSSSNKWRGVVCSVFVVRPCWYEWRVITPPHIFTPRCNPEERRSDEVIAIQRRDRKLRLTRLHSAVAREIVFLFPELQNLEFPGIASFEKSCYQGFGSLLAETRWLEADSAVKRNRNITEVANAQVDILQGTSEGHCVSLRPYVAVGIVVDRISSSDETVKL</sequence>